<dbReference type="SMART" id="SM00448">
    <property type="entry name" value="REC"/>
    <property type="match status" value="1"/>
</dbReference>
<dbReference type="Proteomes" id="UP000694287">
    <property type="component" value="Unassembled WGS sequence"/>
</dbReference>
<dbReference type="InterPro" id="IPR039420">
    <property type="entry name" value="WalR-like"/>
</dbReference>
<proteinExistence type="predicted"/>
<dbReference type="InterPro" id="IPR058245">
    <property type="entry name" value="NreC/VraR/RcsB-like_REC"/>
</dbReference>
<evidence type="ECO:0000313" key="9">
    <source>
        <dbReference type="Proteomes" id="UP000694287"/>
    </source>
</evidence>
<dbReference type="CDD" id="cd06170">
    <property type="entry name" value="LuxR_C_like"/>
    <property type="match status" value="1"/>
</dbReference>
<accession>A0ABS6UNY4</accession>
<feature type="domain" description="HTH luxR-type" evidence="6">
    <location>
        <begin position="149"/>
        <end position="214"/>
    </location>
</feature>
<dbReference type="CDD" id="cd17535">
    <property type="entry name" value="REC_NarL-like"/>
    <property type="match status" value="1"/>
</dbReference>
<feature type="modified residue" description="4-aspartylphosphate" evidence="5">
    <location>
        <position position="62"/>
    </location>
</feature>
<feature type="domain" description="Response regulatory" evidence="7">
    <location>
        <begin position="11"/>
        <end position="127"/>
    </location>
</feature>
<evidence type="ECO:0000256" key="2">
    <source>
        <dbReference type="ARBA" id="ARBA00023015"/>
    </source>
</evidence>
<keyword evidence="2" id="KW-0805">Transcription regulation</keyword>
<name>A0ABS6UNY4_9PSEU</name>
<keyword evidence="9" id="KW-1185">Reference proteome</keyword>
<evidence type="ECO:0000256" key="5">
    <source>
        <dbReference type="PROSITE-ProRule" id="PRU00169"/>
    </source>
</evidence>
<reference evidence="8 9" key="1">
    <citation type="submission" date="2020-11" db="EMBL/GenBank/DDBJ databases">
        <title>Pseudonocardia abyssalis sp. nov. and Pseudonocardia oceani sp. nov., description and phylogenomic analysis of two novel actinomycetes isolated from the deep Southern Ocean.</title>
        <authorList>
            <person name="Parra J."/>
        </authorList>
    </citation>
    <scope>NUCLEOTIDE SEQUENCE [LARGE SCALE GENOMIC DNA]</scope>
    <source>
        <strain evidence="8 9">KRD-168</strain>
    </source>
</reference>
<dbReference type="EMBL" id="JADQDK010000001">
    <property type="protein sequence ID" value="MBW0133603.1"/>
    <property type="molecule type" value="Genomic_DNA"/>
</dbReference>
<protein>
    <submittedName>
        <fullName evidence="8">Response regulator transcription factor</fullName>
    </submittedName>
</protein>
<keyword evidence="4" id="KW-0804">Transcription</keyword>
<evidence type="ECO:0000256" key="1">
    <source>
        <dbReference type="ARBA" id="ARBA00022553"/>
    </source>
</evidence>
<keyword evidence="1 5" id="KW-0597">Phosphoprotein</keyword>
<evidence type="ECO:0000259" key="6">
    <source>
        <dbReference type="PROSITE" id="PS50043"/>
    </source>
</evidence>
<evidence type="ECO:0000256" key="4">
    <source>
        <dbReference type="ARBA" id="ARBA00023163"/>
    </source>
</evidence>
<evidence type="ECO:0000259" key="7">
    <source>
        <dbReference type="PROSITE" id="PS50110"/>
    </source>
</evidence>
<dbReference type="PANTHER" id="PTHR43214:SF24">
    <property type="entry name" value="TRANSCRIPTIONAL REGULATORY PROTEIN NARL-RELATED"/>
    <property type="match status" value="1"/>
</dbReference>
<dbReference type="Pfam" id="PF00072">
    <property type="entry name" value="Response_reg"/>
    <property type="match status" value="1"/>
</dbReference>
<dbReference type="PROSITE" id="PS50043">
    <property type="entry name" value="HTH_LUXR_2"/>
    <property type="match status" value="1"/>
</dbReference>
<dbReference type="RefSeq" id="WP_218615846.1">
    <property type="nucleotide sequence ID" value="NZ_JADQDK010000001.1"/>
</dbReference>
<keyword evidence="3" id="KW-0238">DNA-binding</keyword>
<evidence type="ECO:0000256" key="3">
    <source>
        <dbReference type="ARBA" id="ARBA00023125"/>
    </source>
</evidence>
<sequence length="224" mass="23008">MPRAAGQGEIRVLVVDDHPIVRGGLIALLDTLPGLVVVGEAGTGRDAVALARRHRPDVVVMDLRMPDLDGVAATRVIRAELPDTAVLVLTMFDEDVLVAAALAAGARGYLLKGAESAEIDRAVRAVAGGVAIFSPTVADQVLHRAGTPPTTVLTGLTPRERDVLDLVARGLGNAAIAGRLGLSPKTVGNHVSALFGKLGVATRAEAVVRAREAGLGTGPAEPVR</sequence>
<dbReference type="InterPro" id="IPR000792">
    <property type="entry name" value="Tscrpt_reg_LuxR_C"/>
</dbReference>
<dbReference type="Pfam" id="PF00196">
    <property type="entry name" value="GerE"/>
    <property type="match status" value="1"/>
</dbReference>
<gene>
    <name evidence="8" type="ORF">I4I81_04955</name>
</gene>
<dbReference type="PROSITE" id="PS50110">
    <property type="entry name" value="RESPONSE_REGULATORY"/>
    <property type="match status" value="1"/>
</dbReference>
<comment type="caution">
    <text evidence="8">The sequence shown here is derived from an EMBL/GenBank/DDBJ whole genome shotgun (WGS) entry which is preliminary data.</text>
</comment>
<dbReference type="InterPro" id="IPR001789">
    <property type="entry name" value="Sig_transdc_resp-reg_receiver"/>
</dbReference>
<organism evidence="8 9">
    <name type="scientific">Pseudonocardia abyssalis</name>
    <dbReference type="NCBI Taxonomy" id="2792008"/>
    <lineage>
        <taxon>Bacteria</taxon>
        <taxon>Bacillati</taxon>
        <taxon>Actinomycetota</taxon>
        <taxon>Actinomycetes</taxon>
        <taxon>Pseudonocardiales</taxon>
        <taxon>Pseudonocardiaceae</taxon>
        <taxon>Pseudonocardia</taxon>
    </lineage>
</organism>
<dbReference type="PROSITE" id="PS00622">
    <property type="entry name" value="HTH_LUXR_1"/>
    <property type="match status" value="1"/>
</dbReference>
<dbReference type="PANTHER" id="PTHR43214">
    <property type="entry name" value="TWO-COMPONENT RESPONSE REGULATOR"/>
    <property type="match status" value="1"/>
</dbReference>
<dbReference type="SMART" id="SM00421">
    <property type="entry name" value="HTH_LUXR"/>
    <property type="match status" value="1"/>
</dbReference>
<evidence type="ECO:0000313" key="8">
    <source>
        <dbReference type="EMBL" id="MBW0133603.1"/>
    </source>
</evidence>